<organism evidence="1 2">
    <name type="scientific">Agrobacterium arsenijevicii</name>
    <dbReference type="NCBI Taxonomy" id="1585697"/>
    <lineage>
        <taxon>Bacteria</taxon>
        <taxon>Pseudomonadati</taxon>
        <taxon>Pseudomonadota</taxon>
        <taxon>Alphaproteobacteria</taxon>
        <taxon>Hyphomicrobiales</taxon>
        <taxon>Rhizobiaceae</taxon>
        <taxon>Rhizobium/Agrobacterium group</taxon>
        <taxon>Agrobacterium</taxon>
    </lineage>
</organism>
<evidence type="ECO:0000313" key="2">
    <source>
        <dbReference type="Proteomes" id="UP000032564"/>
    </source>
</evidence>
<dbReference type="EMBL" id="JWIT01000012">
    <property type="protein sequence ID" value="KJF72013.1"/>
    <property type="molecule type" value="Genomic_DNA"/>
</dbReference>
<dbReference type="Pfam" id="PF04393">
    <property type="entry name" value="DUF535"/>
    <property type="match status" value="1"/>
</dbReference>
<dbReference type="PANTHER" id="PTHR38785:SF1">
    <property type="entry name" value="HOMOLOG OF VIRK"/>
    <property type="match status" value="1"/>
</dbReference>
<dbReference type="InterPro" id="IPR007488">
    <property type="entry name" value="DUF535"/>
</dbReference>
<keyword evidence="2" id="KW-1185">Reference proteome</keyword>
<gene>
    <name evidence="1" type="ORF">RP75_18285</name>
</gene>
<evidence type="ECO:0000313" key="1">
    <source>
        <dbReference type="EMBL" id="KJF72013.1"/>
    </source>
</evidence>
<reference evidence="1 2" key="1">
    <citation type="submission" date="2014-12" db="EMBL/GenBank/DDBJ databases">
        <authorList>
            <person name="Kuzmanovic N."/>
            <person name="Pulawska J."/>
            <person name="Obradovic A."/>
        </authorList>
    </citation>
    <scope>NUCLEOTIDE SEQUENCE [LARGE SCALE GENOMIC DNA]</scope>
    <source>
        <strain evidence="1 2">KFB 330</strain>
    </source>
</reference>
<name>A0ABR5D4L0_9HYPH</name>
<comment type="caution">
    <text evidence="1">The sequence shown here is derived from an EMBL/GenBank/DDBJ whole genome shotgun (WGS) entry which is preliminary data.</text>
</comment>
<dbReference type="Proteomes" id="UP000032564">
    <property type="component" value="Unassembled WGS sequence"/>
</dbReference>
<protein>
    <submittedName>
        <fullName evidence="1">VirK protein</fullName>
    </submittedName>
</protein>
<dbReference type="PANTHER" id="PTHR38785">
    <property type="entry name" value="HOMOLOG OF VIRK"/>
    <property type="match status" value="1"/>
</dbReference>
<sequence>MSHTEIAAFAAEKNSAKPELVSITAQTMPGDGLELPRFPLALSVATFVLRAHWKRGFLFWMRFLAHPLVTLRWWRFLSRFSATQKLPPPHDELLQKPLSKFLVGKISYARRLDFLMENFVIASGCFSEEVMAELWTGKTIEVGSVHGRAGEYRCTLALADLCGGRHEGAFAVRLIRTSDDVTLWTTKFIFAALGTSGHRTIAVGGMQGPRAAKQEMVAVTRDLAGLRPKDAVLMLLQGLIQEDAGSYFAVSHARHPINYRRARRQKMLLSDIDAFWRERSAEPDEMFGFQVPVSSLEGADKRSKMKLAFFAMADRLCEGKTGDVAKS</sequence>
<accession>A0ABR5D4L0</accession>
<proteinExistence type="predicted"/>
<dbReference type="RefSeq" id="WP_045020983.1">
    <property type="nucleotide sequence ID" value="NZ_CP166105.1"/>
</dbReference>